<dbReference type="Proteomes" id="UP000033618">
    <property type="component" value="Unassembled WGS sequence"/>
</dbReference>
<reference evidence="1 2" key="1">
    <citation type="submission" date="2015-03" db="EMBL/GenBank/DDBJ databases">
        <title>Draft Genome Sequence of Burkholderia andropogonis type strain ICMP2807, isolated from Sorghum bicolor.</title>
        <authorList>
            <person name="Lopes-Santos L."/>
            <person name="Castro D.B."/>
            <person name="Ottoboni L.M."/>
            <person name="Park D."/>
            <person name="Weirc B.S."/>
            <person name="Destefano S.A."/>
        </authorList>
    </citation>
    <scope>NUCLEOTIDE SEQUENCE [LARGE SCALE GENOMIC DNA]</scope>
    <source>
        <strain evidence="1 2">ICMP2807</strain>
    </source>
</reference>
<evidence type="ECO:0008006" key="3">
    <source>
        <dbReference type="Google" id="ProtNLM"/>
    </source>
</evidence>
<dbReference type="CDD" id="cd14744">
    <property type="entry name" value="PAAR_CT_2"/>
    <property type="match status" value="1"/>
</dbReference>
<dbReference type="EMBL" id="LAQU01000084">
    <property type="protein sequence ID" value="KKB61033.1"/>
    <property type="molecule type" value="Genomic_DNA"/>
</dbReference>
<dbReference type="AlphaFoldDB" id="A0A0F5JTC4"/>
<organism evidence="1 2">
    <name type="scientific">Robbsia andropogonis</name>
    <dbReference type="NCBI Taxonomy" id="28092"/>
    <lineage>
        <taxon>Bacteria</taxon>
        <taxon>Pseudomonadati</taxon>
        <taxon>Pseudomonadota</taxon>
        <taxon>Betaproteobacteria</taxon>
        <taxon>Burkholderiales</taxon>
        <taxon>Burkholderiaceae</taxon>
        <taxon>Robbsia</taxon>
    </lineage>
</organism>
<proteinExistence type="predicted"/>
<dbReference type="OrthoDB" id="8565659at2"/>
<evidence type="ECO:0000313" key="2">
    <source>
        <dbReference type="Proteomes" id="UP000033618"/>
    </source>
</evidence>
<dbReference type="STRING" id="28092.WM40_25610"/>
<dbReference type="PATRIC" id="fig|28092.6.peg.6036"/>
<dbReference type="Pfam" id="PF05488">
    <property type="entry name" value="PAAR_motif"/>
    <property type="match status" value="1"/>
</dbReference>
<keyword evidence="2" id="KW-1185">Reference proteome</keyword>
<gene>
    <name evidence="1" type="ORF">WM40_25610</name>
</gene>
<name>A0A0F5JTC4_9BURK</name>
<evidence type="ECO:0000313" key="1">
    <source>
        <dbReference type="EMBL" id="KKB61033.1"/>
    </source>
</evidence>
<sequence>MTRRAIICKGDSTTHGGVVLEGSTSGTIHGRPIAGVGHLVSCPRCKGVFPIQSDTLGRRYPHHFLGIDTAVEGMRTACGAELIASQHDMVIDDVGTGTPDHSVGAVGVTSDSTTLCLECLKAAAESGATTIARS</sequence>
<comment type="caution">
    <text evidence="1">The sequence shown here is derived from an EMBL/GenBank/DDBJ whole genome shotgun (WGS) entry which is preliminary data.</text>
</comment>
<accession>A0A0F5JTC4</accession>
<protein>
    <recommendedName>
        <fullName evidence="3">PAAR repeat-containing protein</fullName>
    </recommendedName>
</protein>
<dbReference type="RefSeq" id="WP_046154434.1">
    <property type="nucleotide sequence ID" value="NZ_CADFGU010000026.1"/>
</dbReference>
<dbReference type="InterPro" id="IPR008727">
    <property type="entry name" value="PAAR_motif"/>
</dbReference>